<dbReference type="RefSeq" id="WP_151431496.1">
    <property type="nucleotide sequence ID" value="NZ_JANJZI010000002.1"/>
</dbReference>
<keyword evidence="2" id="KW-1185">Reference proteome</keyword>
<dbReference type="EMBL" id="WAJS01000030">
    <property type="protein sequence ID" value="KAB1642809.1"/>
    <property type="molecule type" value="Genomic_DNA"/>
</dbReference>
<organism evidence="1 2">
    <name type="scientific">Adlercreutzia muris</name>
    <dbReference type="NCBI Taxonomy" id="1796610"/>
    <lineage>
        <taxon>Bacteria</taxon>
        <taxon>Bacillati</taxon>
        <taxon>Actinomycetota</taxon>
        <taxon>Coriobacteriia</taxon>
        <taxon>Eggerthellales</taxon>
        <taxon>Eggerthellaceae</taxon>
        <taxon>Adlercreutzia</taxon>
    </lineage>
</organism>
<gene>
    <name evidence="1" type="ORF">F8D48_09285</name>
</gene>
<evidence type="ECO:0000313" key="2">
    <source>
        <dbReference type="Proteomes" id="UP000479639"/>
    </source>
</evidence>
<proteinExistence type="predicted"/>
<protein>
    <recommendedName>
        <fullName evidence="3">Phage tail protein</fullName>
    </recommendedName>
</protein>
<dbReference type="Proteomes" id="UP000479639">
    <property type="component" value="Unassembled WGS sequence"/>
</dbReference>
<dbReference type="Pfam" id="PF18906">
    <property type="entry name" value="Phage_tube_2"/>
    <property type="match status" value="1"/>
</dbReference>
<evidence type="ECO:0000313" key="1">
    <source>
        <dbReference type="EMBL" id="KAB1642809.1"/>
    </source>
</evidence>
<comment type="caution">
    <text evidence="1">The sequence shown here is derived from an EMBL/GenBank/DDBJ whole genome shotgun (WGS) entry which is preliminary data.</text>
</comment>
<evidence type="ECO:0008006" key="3">
    <source>
        <dbReference type="Google" id="ProtNLM"/>
    </source>
</evidence>
<dbReference type="InterPro" id="IPR044000">
    <property type="entry name" value="Phage_tube_2"/>
</dbReference>
<accession>A0A7C8BQ82</accession>
<name>A0A7C8BQ82_9ACTN</name>
<reference evidence="1 2" key="1">
    <citation type="submission" date="2019-09" db="EMBL/GenBank/DDBJ databases">
        <title>Whole genome shotgun sequencing (WGS) of Ellagibacter isourolithinifaciens DSM 104140(T) and Adlercreutzia muris DSM 29508(T).</title>
        <authorList>
            <person name="Stoll D.A."/>
            <person name="Danylec N."/>
            <person name="Huch M."/>
        </authorList>
    </citation>
    <scope>NUCLEOTIDE SEQUENCE [LARGE SCALE GENOMIC DNA]</scope>
    <source>
        <strain evidence="1 2">DSM 29508</strain>
    </source>
</reference>
<dbReference type="AlphaFoldDB" id="A0A7C8BQ82"/>
<sequence>MINVSIGLIGAALQTDKDTPAAAPTFTHGLTGGKVANLERSIESASVSCGVRAGTDSYVASIASGLDFDTYGYADVLPLYLYGCLGAIASKAATKAGFYEHTVTLGDTLPYLTFWGRIGSEYTRTDGCKVDQIEMEFEGNKPVSFGVTAIGMATLLGLESIPGAGDPSCFDGYFVPTNGTFKLDTASDTATDAPVISGALTLANSCSTAPLAGQISPGSVDEGKLTSSGNVKARPDDLSLYKAMITGSPTGTVPTGKIVYGSFEWEFTHSKDADYKMTVKATHVPFTAEFPEVSPDGGSAEIQFDFADIGIDSRGGSPVEITVVNATESYI</sequence>